<dbReference type="InterPro" id="IPR036322">
    <property type="entry name" value="WD40_repeat_dom_sf"/>
</dbReference>
<comment type="caution">
    <text evidence="4">The sequence shown here is derived from an EMBL/GenBank/DDBJ whole genome shotgun (WGS) entry which is preliminary data.</text>
</comment>
<gene>
    <name evidence="4" type="ORF">E5S67_00193</name>
</gene>
<proteinExistence type="predicted"/>
<evidence type="ECO:0000313" key="4">
    <source>
        <dbReference type="EMBL" id="NQE32479.1"/>
    </source>
</evidence>
<dbReference type="InterPro" id="IPR015943">
    <property type="entry name" value="WD40/YVTN_repeat-like_dom_sf"/>
</dbReference>
<feature type="repeat" description="WD" evidence="3">
    <location>
        <begin position="282"/>
        <end position="317"/>
    </location>
</feature>
<dbReference type="InterPro" id="IPR019775">
    <property type="entry name" value="WD40_repeat_CS"/>
</dbReference>
<dbReference type="EMBL" id="SRRZ01000002">
    <property type="protein sequence ID" value="NQE32479.1"/>
    <property type="molecule type" value="Genomic_DNA"/>
</dbReference>
<feature type="repeat" description="WD" evidence="3">
    <location>
        <begin position="96"/>
        <end position="137"/>
    </location>
</feature>
<accession>A0ABX2CQ29</accession>
<dbReference type="Pfam" id="PF00400">
    <property type="entry name" value="WD40"/>
    <property type="match status" value="6"/>
</dbReference>
<evidence type="ECO:0000313" key="5">
    <source>
        <dbReference type="Proteomes" id="UP000702425"/>
    </source>
</evidence>
<dbReference type="PROSITE" id="PS50082">
    <property type="entry name" value="WD_REPEATS_2"/>
    <property type="match status" value="4"/>
</dbReference>
<feature type="repeat" description="WD" evidence="3">
    <location>
        <begin position="12"/>
        <end position="53"/>
    </location>
</feature>
<dbReference type="InterPro" id="IPR020472">
    <property type="entry name" value="WD40_PAC1"/>
</dbReference>
<dbReference type="RefSeq" id="WP_172184601.1">
    <property type="nucleotide sequence ID" value="NZ_CAWPPK010000112.1"/>
</dbReference>
<dbReference type="InterPro" id="IPR001680">
    <property type="entry name" value="WD40_rpt"/>
</dbReference>
<dbReference type="SUPFAM" id="SSF50978">
    <property type="entry name" value="WD40 repeat-like"/>
    <property type="match status" value="1"/>
</dbReference>
<keyword evidence="2" id="KW-0677">Repeat</keyword>
<keyword evidence="5" id="KW-1185">Reference proteome</keyword>
<dbReference type="Proteomes" id="UP000702425">
    <property type="component" value="Unassembled WGS sequence"/>
</dbReference>
<evidence type="ECO:0000256" key="1">
    <source>
        <dbReference type="ARBA" id="ARBA00022574"/>
    </source>
</evidence>
<name>A0ABX2CQ29_9CYAN</name>
<protein>
    <recommendedName>
        <fullName evidence="6">WD40 repeat domain-containing protein</fullName>
    </recommendedName>
</protein>
<dbReference type="InterPro" id="IPR050349">
    <property type="entry name" value="WD_LIS1/nudF_dynein_reg"/>
</dbReference>
<dbReference type="SMART" id="SM00320">
    <property type="entry name" value="WD40"/>
    <property type="match status" value="7"/>
</dbReference>
<keyword evidence="1 3" id="KW-0853">WD repeat</keyword>
<sequence>MLQTNWQCVHTLHGHSCSVTSVVITPDGQTVVSGSADSTIKLWNLKTGQEITNLAGHSHGVTSIAISPDGQTLASGSKDTTIKVWNLSTKEEIYTITGHSDIITSVVISPDGKTLASASEDATIKLWNFSNGEEIRTLKWQVEVFYSLEILFSPDGKILLSSSADDYVSLSAVAFNLTTGDEIWTKNWQEGMDSVYAIAVSPDGETFATLHCVGTIKLWNLYTGIEIYTLAENSMGDFCLAFSPDGKIIATGGWDSDTEDDSNEPGTIELWNLEAREKICSLLGHSWGVYSVAFSADGQTLVSGSDESTVKIWQRDL</sequence>
<dbReference type="PROSITE" id="PS00678">
    <property type="entry name" value="WD_REPEATS_1"/>
    <property type="match status" value="3"/>
</dbReference>
<evidence type="ECO:0000256" key="3">
    <source>
        <dbReference type="PROSITE-ProRule" id="PRU00221"/>
    </source>
</evidence>
<dbReference type="PANTHER" id="PTHR44129">
    <property type="entry name" value="WD REPEAT-CONTAINING PROTEIN POP1"/>
    <property type="match status" value="1"/>
</dbReference>
<reference evidence="4 5" key="1">
    <citation type="journal article" date="2020" name="Sci. Rep.">
        <title>A novel cyanobacterial geosmin producer, revising GeoA distribution and dispersion patterns in Bacteria.</title>
        <authorList>
            <person name="Churro C."/>
            <person name="Semedo-Aguiar A.P."/>
            <person name="Silva A.D."/>
            <person name="Pereira-Leal J.B."/>
            <person name="Leite R.B."/>
        </authorList>
    </citation>
    <scope>NUCLEOTIDE SEQUENCE [LARGE SCALE GENOMIC DNA]</scope>
    <source>
        <strain evidence="4 5">IPMA8</strain>
    </source>
</reference>
<evidence type="ECO:0000256" key="2">
    <source>
        <dbReference type="ARBA" id="ARBA00022737"/>
    </source>
</evidence>
<feature type="repeat" description="WD" evidence="3">
    <location>
        <begin position="54"/>
        <end position="95"/>
    </location>
</feature>
<dbReference type="CDD" id="cd00200">
    <property type="entry name" value="WD40"/>
    <property type="match status" value="1"/>
</dbReference>
<dbReference type="Gene3D" id="2.130.10.10">
    <property type="entry name" value="YVTN repeat-like/Quinoprotein amine dehydrogenase"/>
    <property type="match status" value="4"/>
</dbReference>
<dbReference type="PRINTS" id="PR00320">
    <property type="entry name" value="GPROTEINBRPT"/>
</dbReference>
<evidence type="ECO:0008006" key="6">
    <source>
        <dbReference type="Google" id="ProtNLM"/>
    </source>
</evidence>
<dbReference type="PROSITE" id="PS50294">
    <property type="entry name" value="WD_REPEATS_REGION"/>
    <property type="match status" value="4"/>
</dbReference>
<organism evidence="4 5">
    <name type="scientific">Microcoleus asticus IPMA8</name>
    <dbReference type="NCBI Taxonomy" id="2563858"/>
    <lineage>
        <taxon>Bacteria</taxon>
        <taxon>Bacillati</taxon>
        <taxon>Cyanobacteriota</taxon>
        <taxon>Cyanophyceae</taxon>
        <taxon>Oscillatoriophycideae</taxon>
        <taxon>Oscillatoriales</taxon>
        <taxon>Microcoleaceae</taxon>
        <taxon>Microcoleus</taxon>
        <taxon>Microcoleus asticus</taxon>
    </lineage>
</organism>